<comment type="catalytic activity">
    <reaction evidence="13 14">
        <text>a fatty acyl-[ACP] + malonyl-[ACP] + H(+) = a 3-oxoacyl-[ACP] + holo-[ACP] + CO2</text>
        <dbReference type="Rhea" id="RHEA:22836"/>
        <dbReference type="Rhea" id="RHEA-COMP:9623"/>
        <dbReference type="Rhea" id="RHEA-COMP:9685"/>
        <dbReference type="Rhea" id="RHEA-COMP:9916"/>
        <dbReference type="Rhea" id="RHEA-COMP:14125"/>
        <dbReference type="ChEBI" id="CHEBI:15378"/>
        <dbReference type="ChEBI" id="CHEBI:16526"/>
        <dbReference type="ChEBI" id="CHEBI:64479"/>
        <dbReference type="ChEBI" id="CHEBI:78449"/>
        <dbReference type="ChEBI" id="CHEBI:78776"/>
        <dbReference type="ChEBI" id="CHEBI:138651"/>
    </reaction>
</comment>
<feature type="active site" description="For beta-ketoacyl synthase activity" evidence="15">
    <location>
        <position position="178"/>
    </location>
</feature>
<dbReference type="InterPro" id="IPR017568">
    <property type="entry name" value="3-oxoacyl-ACP_synth-2"/>
</dbReference>
<evidence type="ECO:0000256" key="10">
    <source>
        <dbReference type="ARBA" id="ARBA00023315"/>
    </source>
</evidence>
<dbReference type="SUPFAM" id="SSF53901">
    <property type="entry name" value="Thiolase-like"/>
    <property type="match status" value="2"/>
</dbReference>
<dbReference type="Gene3D" id="3.40.47.10">
    <property type="match status" value="2"/>
</dbReference>
<evidence type="ECO:0000256" key="4">
    <source>
        <dbReference type="ARBA" id="ARBA00014657"/>
    </source>
</evidence>
<keyword evidence="6 14" id="KW-0808">Transferase</keyword>
<keyword evidence="19" id="KW-1185">Reference proteome</keyword>
<keyword evidence="9 14" id="KW-0275">Fatty acid biosynthesis</keyword>
<comment type="catalytic activity">
    <reaction evidence="12 14">
        <text>(9Z)-hexadecenoyl-[ACP] + malonyl-[ACP] + H(+) = 3-oxo-(11Z)-octadecenoyl-[ACP] + holo-[ACP] + CO2</text>
        <dbReference type="Rhea" id="RHEA:55040"/>
        <dbReference type="Rhea" id="RHEA-COMP:9623"/>
        <dbReference type="Rhea" id="RHEA-COMP:9685"/>
        <dbReference type="Rhea" id="RHEA-COMP:10800"/>
        <dbReference type="Rhea" id="RHEA-COMP:14074"/>
        <dbReference type="ChEBI" id="CHEBI:15378"/>
        <dbReference type="ChEBI" id="CHEBI:16526"/>
        <dbReference type="ChEBI" id="CHEBI:64479"/>
        <dbReference type="ChEBI" id="CHEBI:78449"/>
        <dbReference type="ChEBI" id="CHEBI:83989"/>
        <dbReference type="ChEBI" id="CHEBI:138538"/>
        <dbReference type="EC" id="2.3.1.179"/>
    </reaction>
</comment>
<evidence type="ECO:0000256" key="7">
    <source>
        <dbReference type="ARBA" id="ARBA00022832"/>
    </source>
</evidence>
<evidence type="ECO:0000256" key="15">
    <source>
        <dbReference type="PIRSR" id="PIRSR000447-1"/>
    </source>
</evidence>
<dbReference type="UniPathway" id="UPA00094"/>
<reference evidence="18 19" key="1">
    <citation type="submission" date="2016-11" db="EMBL/GenBank/DDBJ databases">
        <authorList>
            <person name="Jaros S."/>
            <person name="Januszkiewicz K."/>
            <person name="Wedrychowicz H."/>
        </authorList>
    </citation>
    <scope>NUCLEOTIDE SEQUENCE [LARGE SCALE GENOMIC DNA]</scope>
    <source>
        <strain evidence="18 19">DSM 46144</strain>
    </source>
</reference>
<evidence type="ECO:0000256" key="6">
    <source>
        <dbReference type="ARBA" id="ARBA00022679"/>
    </source>
</evidence>
<evidence type="ECO:0000256" key="3">
    <source>
        <dbReference type="ARBA" id="ARBA00012356"/>
    </source>
</evidence>
<dbReference type="SMART" id="SM00825">
    <property type="entry name" value="PKS_KS"/>
    <property type="match status" value="1"/>
</dbReference>
<evidence type="ECO:0000256" key="2">
    <source>
        <dbReference type="ARBA" id="ARBA00008467"/>
    </source>
</evidence>
<protein>
    <recommendedName>
        <fullName evidence="4 14">3-oxoacyl-[acyl-carrier-protein] synthase 2</fullName>
        <ecNumber evidence="3 14">2.3.1.179</ecNumber>
    </recommendedName>
</protein>
<dbReference type="Proteomes" id="UP000184440">
    <property type="component" value="Unassembled WGS sequence"/>
</dbReference>
<comment type="function">
    <text evidence="11 14">Involved in the type II fatty acid elongation cycle. Catalyzes the elongation of a wide range of acyl-ACP by the addition of two carbons from malonyl-ACP to an acyl acceptor. Can efficiently catalyze the conversion of palmitoleoyl-ACP (cis-hexadec-9-enoyl-ACP) to cis-vaccenoyl-ACP (cis-octadec-11-enoyl-ACP), an essential step in the thermal regulation of fatty acid composition.</text>
</comment>
<dbReference type="PANTHER" id="PTHR11712:SF336">
    <property type="entry name" value="3-OXOACYL-[ACYL-CARRIER-PROTEIN] SYNTHASE, MITOCHONDRIAL"/>
    <property type="match status" value="1"/>
</dbReference>
<dbReference type="EMBL" id="FRCS01000022">
    <property type="protein sequence ID" value="SHN47311.1"/>
    <property type="molecule type" value="Genomic_DNA"/>
</dbReference>
<evidence type="ECO:0000256" key="11">
    <source>
        <dbReference type="ARBA" id="ARBA00024006"/>
    </source>
</evidence>
<dbReference type="NCBIfam" id="NF005589">
    <property type="entry name" value="PRK07314.1"/>
    <property type="match status" value="1"/>
</dbReference>
<evidence type="ECO:0000256" key="5">
    <source>
        <dbReference type="ARBA" id="ARBA00022516"/>
    </source>
</evidence>
<dbReference type="FunFam" id="3.40.47.10:FF:000018">
    <property type="entry name" value="3-oxoacyl-[acyl-carrier-protein] synthase 2"/>
    <property type="match status" value="1"/>
</dbReference>
<evidence type="ECO:0000256" key="16">
    <source>
        <dbReference type="RuleBase" id="RU003694"/>
    </source>
</evidence>
<proteinExistence type="inferred from homology"/>
<keyword evidence="5 14" id="KW-0444">Lipid biosynthesis</keyword>
<accession>A0A1M7RMA0</accession>
<dbReference type="PROSITE" id="PS00606">
    <property type="entry name" value="KS3_1"/>
    <property type="match status" value="1"/>
</dbReference>
<keyword evidence="8" id="KW-0443">Lipid metabolism</keyword>
<name>A0A1M7RMA0_9ACTN</name>
<evidence type="ECO:0000256" key="12">
    <source>
        <dbReference type="ARBA" id="ARBA00047318"/>
    </source>
</evidence>
<keyword evidence="7" id="KW-0276">Fatty acid metabolism</keyword>
<dbReference type="InterPro" id="IPR014031">
    <property type="entry name" value="Ketoacyl_synth_C"/>
</dbReference>
<gene>
    <name evidence="18" type="ORF">SAMN05443668_12249</name>
</gene>
<evidence type="ECO:0000313" key="18">
    <source>
        <dbReference type="EMBL" id="SHN47311.1"/>
    </source>
</evidence>
<dbReference type="InterPro" id="IPR020841">
    <property type="entry name" value="PKS_Beta-ketoAc_synthase_dom"/>
</dbReference>
<sequence>MREQVVVTGLGAVSPYGVGVPRLIAGLYAGEPTATKVTRFDADAHPARIACEVPNFVPGEWLPRKLVSQLDPFAQYGVVAAEEALTQAGLLAPRDAAGQPSAALPLADGIDADRVATLITSSAGGISEMLTQHARLLTGGPRRVRPFFAIAMPINLVSGQVAIRHGLRGPSFSVVSACASATDSIGVGLDLIRAGRADVVVAGGAEATINPLTMAAFGIVGALSKRNDDPAAASRPFDRDRDGFVMGEGAGVVVFERAAHAAARGAVPLAELAGYGISNDAYHPSGPHPDADGAIRALRLALADADLAPSDVDHVNAHGTSTPANDRTEAMAVRAVLGPHADRTSVTSTKSAVGHLLGAAGAVESIATIEAVRRQEIAPTLNLDHQDPDCPLDVVHGGPRATAVRVACSNSFGFGGHNGVLVYRGL</sequence>
<dbReference type="PANTHER" id="PTHR11712">
    <property type="entry name" value="POLYKETIDE SYNTHASE-RELATED"/>
    <property type="match status" value="1"/>
</dbReference>
<dbReference type="InterPro" id="IPR016039">
    <property type="entry name" value="Thiolase-like"/>
</dbReference>
<dbReference type="GO" id="GO:0030497">
    <property type="term" value="P:fatty acid elongation"/>
    <property type="evidence" value="ECO:0007669"/>
    <property type="project" value="UniProtKB-ARBA"/>
</dbReference>
<evidence type="ECO:0000256" key="8">
    <source>
        <dbReference type="ARBA" id="ARBA00023098"/>
    </source>
</evidence>
<dbReference type="NCBIfam" id="TIGR03150">
    <property type="entry name" value="fabF"/>
    <property type="match status" value="1"/>
</dbReference>
<dbReference type="CDD" id="cd00834">
    <property type="entry name" value="KAS_I_II"/>
    <property type="match status" value="1"/>
</dbReference>
<dbReference type="InterPro" id="IPR018201">
    <property type="entry name" value="Ketoacyl_synth_AS"/>
</dbReference>
<dbReference type="EC" id="2.3.1.179" evidence="3 14"/>
<dbReference type="GO" id="GO:0004315">
    <property type="term" value="F:3-oxoacyl-[acyl-carrier-protein] synthase activity"/>
    <property type="evidence" value="ECO:0007669"/>
    <property type="project" value="UniProtKB-UniRule"/>
</dbReference>
<feature type="domain" description="Ketosynthase family 3 (KS3)" evidence="17">
    <location>
        <begin position="2"/>
        <end position="425"/>
    </location>
</feature>
<evidence type="ECO:0000256" key="9">
    <source>
        <dbReference type="ARBA" id="ARBA00023160"/>
    </source>
</evidence>
<dbReference type="STRING" id="134849.SAMN05443668_12249"/>
<dbReference type="Pfam" id="PF00109">
    <property type="entry name" value="ketoacyl-synt"/>
    <property type="match status" value="1"/>
</dbReference>
<evidence type="ECO:0000259" key="17">
    <source>
        <dbReference type="PROSITE" id="PS52004"/>
    </source>
</evidence>
<dbReference type="PROSITE" id="PS52004">
    <property type="entry name" value="KS3_2"/>
    <property type="match status" value="1"/>
</dbReference>
<dbReference type="RefSeq" id="WP_073265041.1">
    <property type="nucleotide sequence ID" value="NZ_FRCS01000022.1"/>
</dbReference>
<evidence type="ECO:0000256" key="13">
    <source>
        <dbReference type="ARBA" id="ARBA00047659"/>
    </source>
</evidence>
<dbReference type="FunFam" id="3.40.47.10:FF:000029">
    <property type="entry name" value="3-oxoacyl-[acyl-carrier-protein] synthase 1"/>
    <property type="match status" value="1"/>
</dbReference>
<dbReference type="InterPro" id="IPR000794">
    <property type="entry name" value="Beta-ketoacyl_synthase"/>
</dbReference>
<dbReference type="InterPro" id="IPR014030">
    <property type="entry name" value="Ketoacyl_synth_N"/>
</dbReference>
<dbReference type="Pfam" id="PF02801">
    <property type="entry name" value="Ketoacyl-synt_C"/>
    <property type="match status" value="1"/>
</dbReference>
<keyword evidence="10 14" id="KW-0012">Acyltransferase</keyword>
<dbReference type="OrthoDB" id="9808669at2"/>
<organism evidence="18 19">
    <name type="scientific">Cryptosporangium aurantiacum</name>
    <dbReference type="NCBI Taxonomy" id="134849"/>
    <lineage>
        <taxon>Bacteria</taxon>
        <taxon>Bacillati</taxon>
        <taxon>Actinomycetota</taxon>
        <taxon>Actinomycetes</taxon>
        <taxon>Cryptosporangiales</taxon>
        <taxon>Cryptosporangiaceae</taxon>
        <taxon>Cryptosporangium</taxon>
    </lineage>
</organism>
<comment type="pathway">
    <text evidence="1 14">Lipid metabolism; fatty acid biosynthesis.</text>
</comment>
<dbReference type="AlphaFoldDB" id="A0A1M7RMA0"/>
<evidence type="ECO:0000256" key="1">
    <source>
        <dbReference type="ARBA" id="ARBA00005194"/>
    </source>
</evidence>
<dbReference type="PIRSF" id="PIRSF000447">
    <property type="entry name" value="KAS_II"/>
    <property type="match status" value="1"/>
</dbReference>
<evidence type="ECO:0000313" key="19">
    <source>
        <dbReference type="Proteomes" id="UP000184440"/>
    </source>
</evidence>
<evidence type="ECO:0000256" key="14">
    <source>
        <dbReference type="PIRNR" id="PIRNR000447"/>
    </source>
</evidence>
<comment type="similarity">
    <text evidence="2 14 16">Belongs to the thiolase-like superfamily. Beta-ketoacyl-ACP synthases family.</text>
</comment>